<keyword evidence="4" id="KW-1185">Reference proteome</keyword>
<evidence type="ECO:0000313" key="3">
    <source>
        <dbReference type="Proteomes" id="UP000542111"/>
    </source>
</evidence>
<gene>
    <name evidence="1" type="ORF">GIW56_21795</name>
    <name evidence="2" type="ORF">HBO33_28125</name>
</gene>
<reference evidence="2 3" key="2">
    <citation type="journal article" date="2020" name="Front. Microbiol.">
        <title>Genetic Organization of the aprX-lipA2 Operon Affects the Proteolytic Potential of Pseudomonas Species in Milk.</title>
        <authorList>
            <person name="Maier C."/>
            <person name="Huptas C."/>
            <person name="von Neubeck M."/>
            <person name="Scherer S."/>
            <person name="Wenning M."/>
            <person name="Lucking G."/>
        </authorList>
    </citation>
    <scope>NUCLEOTIDE SEQUENCE [LARGE SCALE GENOMIC DNA]</scope>
    <source>
        <strain evidence="2 3">G4779</strain>
    </source>
</reference>
<dbReference type="AlphaFoldDB" id="A0A7Y1QNG8"/>
<dbReference type="EMBL" id="WKED01000050">
    <property type="protein sequence ID" value="MCF5109468.1"/>
    <property type="molecule type" value="Genomic_DNA"/>
</dbReference>
<dbReference type="Proteomes" id="UP000814003">
    <property type="component" value="Unassembled WGS sequence"/>
</dbReference>
<proteinExistence type="predicted"/>
<reference evidence="1 4" key="1">
    <citation type="submission" date="2019-11" db="EMBL/GenBank/DDBJ databases">
        <title>Epiphytic Pseudomonas syringae from cherry orchards.</title>
        <authorList>
            <person name="Hulin M.T."/>
        </authorList>
    </citation>
    <scope>NUCLEOTIDE SEQUENCE [LARGE SCALE GENOMIC DNA]</scope>
    <source>
        <strain evidence="1 4">PA-6-5B</strain>
    </source>
</reference>
<evidence type="ECO:0000313" key="2">
    <source>
        <dbReference type="EMBL" id="NNA99016.1"/>
    </source>
</evidence>
<evidence type="ECO:0000313" key="1">
    <source>
        <dbReference type="EMBL" id="MCF5109468.1"/>
    </source>
</evidence>
<dbReference type="RefSeq" id="WP_169899143.1">
    <property type="nucleotide sequence ID" value="NZ_JAAQYO010000029.1"/>
</dbReference>
<dbReference type="Proteomes" id="UP000542111">
    <property type="component" value="Unassembled WGS sequence"/>
</dbReference>
<sequence length="55" mass="5966">MNRYSMVKRVLLALILFALMASVLPARGHRGEGSRFLLGTSIEQAAPCCGANAFR</sequence>
<name>A0A7Y1QNG8_9PSED</name>
<accession>A0A7Y1QNG8</accession>
<protein>
    <submittedName>
        <fullName evidence="2">Uncharacterized protein</fullName>
    </submittedName>
</protein>
<comment type="caution">
    <text evidence="2">The sequence shown here is derived from an EMBL/GenBank/DDBJ whole genome shotgun (WGS) entry which is preliminary data.</text>
</comment>
<dbReference type="EMBL" id="JAAQYP010000076">
    <property type="protein sequence ID" value="NNA99016.1"/>
    <property type="molecule type" value="Genomic_DNA"/>
</dbReference>
<evidence type="ECO:0000313" key="4">
    <source>
        <dbReference type="Proteomes" id="UP000814003"/>
    </source>
</evidence>
<organism evidence="2 3">
    <name type="scientific">Pseudomonas gessardii</name>
    <dbReference type="NCBI Taxonomy" id="78544"/>
    <lineage>
        <taxon>Bacteria</taxon>
        <taxon>Pseudomonadati</taxon>
        <taxon>Pseudomonadota</taxon>
        <taxon>Gammaproteobacteria</taxon>
        <taxon>Pseudomonadales</taxon>
        <taxon>Pseudomonadaceae</taxon>
        <taxon>Pseudomonas</taxon>
    </lineage>
</organism>